<proteinExistence type="predicted"/>
<protein>
    <submittedName>
        <fullName evidence="2">Uncharacterized protein</fullName>
    </submittedName>
</protein>
<comment type="caution">
    <text evidence="2">The sequence shown here is derived from an EMBL/GenBank/DDBJ whole genome shotgun (WGS) entry which is preliminary data.</text>
</comment>
<name>A0A9P6PTE5_9FUNG</name>
<dbReference type="Proteomes" id="UP000807716">
    <property type="component" value="Unassembled WGS sequence"/>
</dbReference>
<dbReference type="AlphaFoldDB" id="A0A9P6PTE5"/>
<organism evidence="2 3">
    <name type="scientific">Actinomortierella ambigua</name>
    <dbReference type="NCBI Taxonomy" id="1343610"/>
    <lineage>
        <taxon>Eukaryota</taxon>
        <taxon>Fungi</taxon>
        <taxon>Fungi incertae sedis</taxon>
        <taxon>Mucoromycota</taxon>
        <taxon>Mortierellomycotina</taxon>
        <taxon>Mortierellomycetes</taxon>
        <taxon>Mortierellales</taxon>
        <taxon>Mortierellaceae</taxon>
        <taxon>Actinomortierella</taxon>
    </lineage>
</organism>
<gene>
    <name evidence="2" type="ORF">DFQ27_007603</name>
</gene>
<feature type="compositionally biased region" description="Low complexity" evidence="1">
    <location>
        <begin position="10"/>
        <end position="20"/>
    </location>
</feature>
<evidence type="ECO:0000313" key="3">
    <source>
        <dbReference type="Proteomes" id="UP000807716"/>
    </source>
</evidence>
<dbReference type="EMBL" id="JAAAJB010000600">
    <property type="protein sequence ID" value="KAG0253216.1"/>
    <property type="molecule type" value="Genomic_DNA"/>
</dbReference>
<accession>A0A9P6PTE5</accession>
<evidence type="ECO:0000313" key="2">
    <source>
        <dbReference type="EMBL" id="KAG0253216.1"/>
    </source>
</evidence>
<evidence type="ECO:0000256" key="1">
    <source>
        <dbReference type="SAM" id="MobiDB-lite"/>
    </source>
</evidence>
<feature type="region of interest" description="Disordered" evidence="1">
    <location>
        <begin position="1"/>
        <end position="39"/>
    </location>
</feature>
<keyword evidence="3" id="KW-1185">Reference proteome</keyword>
<sequence length="162" mass="17396">MSNNRASFPSSSSSSSSSSSTMNPDAAGRQGSKKGLSSDDVKAIKEEVLMALQAAKPAYSRELLATEVANYITQQPANKLLGMLKDDPIITDIVDEIAMLQEEAGEERAQGKALAARVARMEELMEGRARAVAVAQAPVPPQLAELARRVSALENKLERYFS</sequence>
<reference evidence="2" key="1">
    <citation type="journal article" date="2020" name="Fungal Divers.">
        <title>Resolving the Mortierellaceae phylogeny through synthesis of multi-gene phylogenetics and phylogenomics.</title>
        <authorList>
            <person name="Vandepol N."/>
            <person name="Liber J."/>
            <person name="Desiro A."/>
            <person name="Na H."/>
            <person name="Kennedy M."/>
            <person name="Barry K."/>
            <person name="Grigoriev I.V."/>
            <person name="Miller A.N."/>
            <person name="O'Donnell K."/>
            <person name="Stajich J.E."/>
            <person name="Bonito G."/>
        </authorList>
    </citation>
    <scope>NUCLEOTIDE SEQUENCE</scope>
    <source>
        <strain evidence="2">BC1065</strain>
    </source>
</reference>